<keyword evidence="1" id="KW-1133">Transmembrane helix</keyword>
<feature type="domain" description="CAAX prenyl protease 2/Lysostaphin resistance protein A-like" evidence="2">
    <location>
        <begin position="117"/>
        <end position="222"/>
    </location>
</feature>
<evidence type="ECO:0000313" key="3">
    <source>
        <dbReference type="EMBL" id="MDQ0167187.1"/>
    </source>
</evidence>
<dbReference type="Proteomes" id="UP001235840">
    <property type="component" value="Unassembled WGS sequence"/>
</dbReference>
<name>A0ABT9W1R1_9BACI</name>
<feature type="transmembrane region" description="Helical" evidence="1">
    <location>
        <begin position="76"/>
        <end position="99"/>
    </location>
</feature>
<evidence type="ECO:0000259" key="2">
    <source>
        <dbReference type="Pfam" id="PF02517"/>
    </source>
</evidence>
<feature type="transmembrane region" description="Helical" evidence="1">
    <location>
        <begin position="111"/>
        <end position="131"/>
    </location>
</feature>
<dbReference type="InterPro" id="IPR042150">
    <property type="entry name" value="MmRce1-like"/>
</dbReference>
<dbReference type="PANTHER" id="PTHR35797:SF1">
    <property type="entry name" value="PROTEASE"/>
    <property type="match status" value="1"/>
</dbReference>
<evidence type="ECO:0000256" key="1">
    <source>
        <dbReference type="SAM" id="Phobius"/>
    </source>
</evidence>
<protein>
    <submittedName>
        <fullName evidence="3">Membrane protease YdiL (CAAX protease family)</fullName>
    </submittedName>
</protein>
<proteinExistence type="predicted"/>
<keyword evidence="3" id="KW-0645">Protease</keyword>
<sequence length="266" mass="30204">MIGLIKKYILWTYLLFFAFILLIGLVMFVFKSEPVAGLLQGLSAWTATIVFVVMFRKIYPQGNLIEFIKEKFRKKVKITTVLCIIFLQLFLLGGSLLIIKFIWNVSISEQVTASWVTLLILFGSHIILGPLGEELGWRGFVLDELQKRFSPLKSSIIVGVGWGFWHAPLWFIASEYSGLQLVQYIICFIVSIIAVSIIITVFYNLNHNLVIPILIHQLFNFFLAIQVRDLLPILTVTAFLYLAVAVVLIVINGNRRGGYCQLIGET</sequence>
<gene>
    <name evidence="3" type="ORF">J2S11_003112</name>
</gene>
<feature type="transmembrane region" description="Helical" evidence="1">
    <location>
        <begin position="179"/>
        <end position="202"/>
    </location>
</feature>
<evidence type="ECO:0000313" key="4">
    <source>
        <dbReference type="Proteomes" id="UP001235840"/>
    </source>
</evidence>
<feature type="transmembrane region" description="Helical" evidence="1">
    <location>
        <begin position="209"/>
        <end position="227"/>
    </location>
</feature>
<keyword evidence="1" id="KW-0812">Transmembrane</keyword>
<feature type="transmembrane region" description="Helical" evidence="1">
    <location>
        <begin position="233"/>
        <end position="251"/>
    </location>
</feature>
<keyword evidence="3" id="KW-0378">Hydrolase</keyword>
<accession>A0ABT9W1R1</accession>
<reference evidence="3 4" key="1">
    <citation type="submission" date="2023-07" db="EMBL/GenBank/DDBJ databases">
        <title>Genomic Encyclopedia of Type Strains, Phase IV (KMG-IV): sequencing the most valuable type-strain genomes for metagenomic binning, comparative biology and taxonomic classification.</title>
        <authorList>
            <person name="Goeker M."/>
        </authorList>
    </citation>
    <scope>NUCLEOTIDE SEQUENCE [LARGE SCALE GENOMIC DNA]</scope>
    <source>
        <strain evidence="3 4">DSM 12751</strain>
    </source>
</reference>
<feature type="transmembrane region" description="Helical" evidence="1">
    <location>
        <begin position="12"/>
        <end position="30"/>
    </location>
</feature>
<organism evidence="3 4">
    <name type="scientific">Caldalkalibacillus horti</name>
    <dbReference type="NCBI Taxonomy" id="77523"/>
    <lineage>
        <taxon>Bacteria</taxon>
        <taxon>Bacillati</taxon>
        <taxon>Bacillota</taxon>
        <taxon>Bacilli</taxon>
        <taxon>Bacillales</taxon>
        <taxon>Bacillaceae</taxon>
        <taxon>Caldalkalibacillus</taxon>
    </lineage>
</organism>
<keyword evidence="1" id="KW-0472">Membrane</keyword>
<dbReference type="GO" id="GO:0008233">
    <property type="term" value="F:peptidase activity"/>
    <property type="evidence" value="ECO:0007669"/>
    <property type="project" value="UniProtKB-KW"/>
</dbReference>
<dbReference type="EMBL" id="JAUSTY010000013">
    <property type="protein sequence ID" value="MDQ0167187.1"/>
    <property type="molecule type" value="Genomic_DNA"/>
</dbReference>
<dbReference type="Pfam" id="PF02517">
    <property type="entry name" value="Rce1-like"/>
    <property type="match status" value="1"/>
</dbReference>
<feature type="transmembrane region" description="Helical" evidence="1">
    <location>
        <begin position="152"/>
        <end position="173"/>
    </location>
</feature>
<keyword evidence="4" id="KW-1185">Reference proteome</keyword>
<dbReference type="RefSeq" id="WP_307395956.1">
    <property type="nucleotide sequence ID" value="NZ_BAAADK010000046.1"/>
</dbReference>
<feature type="transmembrane region" description="Helical" evidence="1">
    <location>
        <begin position="36"/>
        <end position="55"/>
    </location>
</feature>
<comment type="caution">
    <text evidence="3">The sequence shown here is derived from an EMBL/GenBank/DDBJ whole genome shotgun (WGS) entry which is preliminary data.</text>
</comment>
<dbReference type="GO" id="GO:0006508">
    <property type="term" value="P:proteolysis"/>
    <property type="evidence" value="ECO:0007669"/>
    <property type="project" value="UniProtKB-KW"/>
</dbReference>
<dbReference type="InterPro" id="IPR003675">
    <property type="entry name" value="Rce1/LyrA-like_dom"/>
</dbReference>
<dbReference type="PANTHER" id="PTHR35797">
    <property type="entry name" value="PROTEASE-RELATED"/>
    <property type="match status" value="1"/>
</dbReference>